<evidence type="ECO:0000259" key="1">
    <source>
        <dbReference type="Pfam" id="PF01548"/>
    </source>
</evidence>
<dbReference type="InterPro" id="IPR047650">
    <property type="entry name" value="Transpos_IS110"/>
</dbReference>
<dbReference type="PANTHER" id="PTHR33055:SF3">
    <property type="entry name" value="PUTATIVE TRANSPOSASE FOR IS117-RELATED"/>
    <property type="match status" value="1"/>
</dbReference>
<protein>
    <submittedName>
        <fullName evidence="3">IS110 family transposase</fullName>
    </submittedName>
</protein>
<evidence type="ECO:0000313" key="3">
    <source>
        <dbReference type="EMBL" id="GEM44361.1"/>
    </source>
</evidence>
<dbReference type="OrthoDB" id="3188901at2"/>
<keyword evidence="4" id="KW-1185">Reference proteome</keyword>
<proteinExistence type="predicted"/>
<dbReference type="GO" id="GO:0003677">
    <property type="term" value="F:DNA binding"/>
    <property type="evidence" value="ECO:0007669"/>
    <property type="project" value="InterPro"/>
</dbReference>
<sequence length="405" mass="43330">MKVREKVWVGIDVGKAAHHACVVDGAGKAVFSQKVVNGQSAIEALIARVKSEAVEVVWAVDMTSGAAGLLLALLAATGDRVVYVPGRLVNRMAGAFAGEGKTDAKDARTIAETARMRGDLAPITSPDQIVTDLKVLVARRENLMSDWVRGINQLREMLASIFPALERAFDYSTRSALILLTGFQTPAGLRAAGHDGVRTYLLEHGAWAKGVAAMTDKALAAAAEQTIALPGEAVTAPMIARLARQLLDLDREIKDLDKQLTERFGEHPHAAAIASVDGFGPILGAQLLAEAGGDLRGVFGNAGRLAAYAGLAPVPRDSGKIRGNLHRPKRYHRGMRKVFYMAALSSIRRADGPSRAFYQKKRAEGKAHTQALIALARRLIDVIWALTRDNRTFTNEAPAPISAAA</sequence>
<dbReference type="EMBL" id="BJXA01000186">
    <property type="protein sequence ID" value="GEM44361.1"/>
    <property type="molecule type" value="Genomic_DNA"/>
</dbReference>
<dbReference type="NCBIfam" id="NF033542">
    <property type="entry name" value="transpos_IS110"/>
    <property type="match status" value="1"/>
</dbReference>
<dbReference type="InterPro" id="IPR002525">
    <property type="entry name" value="Transp_IS110-like_N"/>
</dbReference>
<dbReference type="AlphaFoldDB" id="A0A511MVD1"/>
<evidence type="ECO:0000259" key="2">
    <source>
        <dbReference type="Pfam" id="PF02371"/>
    </source>
</evidence>
<dbReference type="Pfam" id="PF01548">
    <property type="entry name" value="DEDD_Tnp_IS110"/>
    <property type="match status" value="1"/>
</dbReference>
<dbReference type="PANTHER" id="PTHR33055">
    <property type="entry name" value="TRANSPOSASE FOR INSERTION SEQUENCE ELEMENT IS1111A"/>
    <property type="match status" value="1"/>
</dbReference>
<dbReference type="Pfam" id="PF02371">
    <property type="entry name" value="Transposase_20"/>
    <property type="match status" value="1"/>
</dbReference>
<evidence type="ECO:0000313" key="4">
    <source>
        <dbReference type="Proteomes" id="UP000321424"/>
    </source>
</evidence>
<organism evidence="3 4">
    <name type="scientific">Nocardia ninae NBRC 108245</name>
    <dbReference type="NCBI Taxonomy" id="1210091"/>
    <lineage>
        <taxon>Bacteria</taxon>
        <taxon>Bacillati</taxon>
        <taxon>Actinomycetota</taxon>
        <taxon>Actinomycetes</taxon>
        <taxon>Mycobacteriales</taxon>
        <taxon>Nocardiaceae</taxon>
        <taxon>Nocardia</taxon>
    </lineage>
</organism>
<gene>
    <name evidence="3" type="ORF">NN4_88800</name>
</gene>
<comment type="caution">
    <text evidence="3">The sequence shown here is derived from an EMBL/GenBank/DDBJ whole genome shotgun (WGS) entry which is preliminary data.</text>
</comment>
<dbReference type="GO" id="GO:0006313">
    <property type="term" value="P:DNA transposition"/>
    <property type="evidence" value="ECO:0007669"/>
    <property type="project" value="InterPro"/>
</dbReference>
<dbReference type="GO" id="GO:0004803">
    <property type="term" value="F:transposase activity"/>
    <property type="evidence" value="ECO:0007669"/>
    <property type="project" value="InterPro"/>
</dbReference>
<dbReference type="Proteomes" id="UP000321424">
    <property type="component" value="Unassembled WGS sequence"/>
</dbReference>
<accession>A0A511MVD1</accession>
<feature type="domain" description="Transposase IS110-like N-terminal" evidence="1">
    <location>
        <begin position="9"/>
        <end position="163"/>
    </location>
</feature>
<name>A0A511MVD1_9NOCA</name>
<dbReference type="InterPro" id="IPR003346">
    <property type="entry name" value="Transposase_20"/>
</dbReference>
<reference evidence="3 4" key="1">
    <citation type="submission" date="2019-07" db="EMBL/GenBank/DDBJ databases">
        <title>Whole genome shotgun sequence of Nocardia ninae NBRC 108245.</title>
        <authorList>
            <person name="Hosoyama A."/>
            <person name="Uohara A."/>
            <person name="Ohji S."/>
            <person name="Ichikawa N."/>
        </authorList>
    </citation>
    <scope>NUCLEOTIDE SEQUENCE [LARGE SCALE GENOMIC DNA]</scope>
    <source>
        <strain evidence="3 4">NBRC 108245</strain>
    </source>
</reference>
<feature type="domain" description="Transposase IS116/IS110/IS902 C-terminal" evidence="2">
    <location>
        <begin position="271"/>
        <end position="359"/>
    </location>
</feature>
<dbReference type="RefSeq" id="WP_147144469.1">
    <property type="nucleotide sequence ID" value="NZ_BJXA01000186.1"/>
</dbReference>